<dbReference type="Proteomes" id="UP000734854">
    <property type="component" value="Unassembled WGS sequence"/>
</dbReference>
<evidence type="ECO:0000313" key="3">
    <source>
        <dbReference type="EMBL" id="KAG6509706.1"/>
    </source>
</evidence>
<keyword evidence="2" id="KW-0067">ATP-binding</keyword>
<dbReference type="GO" id="GO:0005524">
    <property type="term" value="F:ATP binding"/>
    <property type="evidence" value="ECO:0007669"/>
    <property type="project" value="UniProtKB-KW"/>
</dbReference>
<reference evidence="3 4" key="1">
    <citation type="submission" date="2020-08" db="EMBL/GenBank/DDBJ databases">
        <title>Plant Genome Project.</title>
        <authorList>
            <person name="Zhang R.-G."/>
        </authorList>
    </citation>
    <scope>NUCLEOTIDE SEQUENCE [LARGE SCALE GENOMIC DNA]</scope>
    <source>
        <tissue evidence="3">Rhizome</tissue>
    </source>
</reference>
<dbReference type="PANTHER" id="PTHR47989">
    <property type="entry name" value="OS01G0750732 PROTEIN"/>
    <property type="match status" value="1"/>
</dbReference>
<dbReference type="InterPro" id="IPR011009">
    <property type="entry name" value="Kinase-like_dom_sf"/>
</dbReference>
<protein>
    <submittedName>
        <fullName evidence="3">Uncharacterized protein</fullName>
    </submittedName>
</protein>
<dbReference type="SUPFAM" id="SSF56112">
    <property type="entry name" value="Protein kinase-like (PK-like)"/>
    <property type="match status" value="1"/>
</dbReference>
<evidence type="ECO:0000313" key="4">
    <source>
        <dbReference type="Proteomes" id="UP000734854"/>
    </source>
</evidence>
<accession>A0A8J5GTN8</accession>
<dbReference type="Gene3D" id="1.10.510.10">
    <property type="entry name" value="Transferase(Phosphotransferase) domain 1"/>
    <property type="match status" value="1"/>
</dbReference>
<organism evidence="3 4">
    <name type="scientific">Zingiber officinale</name>
    <name type="common">Ginger</name>
    <name type="synonym">Amomum zingiber</name>
    <dbReference type="NCBI Taxonomy" id="94328"/>
    <lineage>
        <taxon>Eukaryota</taxon>
        <taxon>Viridiplantae</taxon>
        <taxon>Streptophyta</taxon>
        <taxon>Embryophyta</taxon>
        <taxon>Tracheophyta</taxon>
        <taxon>Spermatophyta</taxon>
        <taxon>Magnoliopsida</taxon>
        <taxon>Liliopsida</taxon>
        <taxon>Zingiberales</taxon>
        <taxon>Zingiberaceae</taxon>
        <taxon>Zingiber</taxon>
    </lineage>
</organism>
<dbReference type="AlphaFoldDB" id="A0A8J5GTN8"/>
<comment type="caution">
    <text evidence="3">The sequence shown here is derived from an EMBL/GenBank/DDBJ whole genome shotgun (WGS) entry which is preliminary data.</text>
</comment>
<keyword evidence="1" id="KW-0547">Nucleotide-binding</keyword>
<gene>
    <name evidence="3" type="ORF">ZIOFF_027711</name>
</gene>
<proteinExistence type="predicted"/>
<sequence length="239" mass="26373">MPSAKMKSSFFVCKHNPLFEKLHDGRLMSIKDVGLDGEDTSESISNSSEGSSPSSIVATAHHRLEVATSGFVDMTLVAKGANEYANGDVFEDMHIVRRELVFEYICNGSLDHHLYGEVQTPLGWLFIEHRIVIDKSDMYAFGVVLLELGRKALGTNLPKGSSSWSSGVRPMSFLQEGAPRNGMRASLCLNLESQSRPNMPKVLRILKGDNAINQVLDDNTVGNISKVRMPNEVVKEVKH</sequence>
<evidence type="ECO:0000256" key="1">
    <source>
        <dbReference type="ARBA" id="ARBA00022741"/>
    </source>
</evidence>
<dbReference type="EMBL" id="JACMSC010000008">
    <property type="protein sequence ID" value="KAG6509706.1"/>
    <property type="molecule type" value="Genomic_DNA"/>
</dbReference>
<evidence type="ECO:0000256" key="2">
    <source>
        <dbReference type="ARBA" id="ARBA00022840"/>
    </source>
</evidence>
<dbReference type="PANTHER" id="PTHR47989:SF45">
    <property type="entry name" value="OS01G0709500 PROTEIN"/>
    <property type="match status" value="1"/>
</dbReference>
<name>A0A8J5GTN8_ZINOF</name>
<keyword evidence="4" id="KW-1185">Reference proteome</keyword>